<dbReference type="InterPro" id="IPR055199">
    <property type="entry name" value="Hda_lid"/>
</dbReference>
<dbReference type="GO" id="GO:0006270">
    <property type="term" value="P:DNA replication initiation"/>
    <property type="evidence" value="ECO:0007669"/>
    <property type="project" value="TreeGrafter"/>
</dbReference>
<gene>
    <name evidence="2" type="primary">hda</name>
    <name evidence="2" type="ORF">CARN8_560002</name>
</gene>
<dbReference type="SUPFAM" id="SSF52540">
    <property type="entry name" value="P-loop containing nucleoside triphosphate hydrolases"/>
    <property type="match status" value="1"/>
</dbReference>
<dbReference type="AlphaFoldDB" id="A0A3P3ZR69"/>
<sequence>MRQQILDLTPDPRPCLDDFVRGSNGEVVSALQRWQQGEGERQIYLWGDSGTGKTHLLRALVRPEEFVRTTPDTRFEPDQNPHLAIDDVHLLGSEGALDLFHRYNERRDQGLGLLVSGSCPPAHLPLFPDLRTRLADLRTRLAWGLVLRVSPLNDEEKITALHTHAQSLGLTLPPAVAQYLLTHCPRRNDYLFSLMKEFHHWTLATHRATITLPMVREILGTPHS</sequence>
<dbReference type="PANTHER" id="PTHR30050:SF5">
    <property type="entry name" value="DNAA REGULATORY INACTIVATOR HDA"/>
    <property type="match status" value="1"/>
</dbReference>
<feature type="domain" description="Hda lid" evidence="1">
    <location>
        <begin position="154"/>
        <end position="219"/>
    </location>
</feature>
<dbReference type="EMBL" id="UOYP01000512">
    <property type="protein sequence ID" value="VAY89179.1"/>
    <property type="molecule type" value="Genomic_DNA"/>
</dbReference>
<dbReference type="Pfam" id="PF22688">
    <property type="entry name" value="Hda_lid"/>
    <property type="match status" value="1"/>
</dbReference>
<evidence type="ECO:0000313" key="2">
    <source>
        <dbReference type="EMBL" id="VAY89179.1"/>
    </source>
</evidence>
<accession>A0A3P3ZR69</accession>
<dbReference type="PANTHER" id="PTHR30050">
    <property type="entry name" value="CHROMOSOMAL REPLICATION INITIATOR PROTEIN DNAA"/>
    <property type="match status" value="1"/>
</dbReference>
<proteinExistence type="predicted"/>
<dbReference type="InterPro" id="IPR027417">
    <property type="entry name" value="P-loop_NTPase"/>
</dbReference>
<reference evidence="2" key="1">
    <citation type="submission" date="2018-10" db="EMBL/GenBank/DDBJ databases">
        <authorList>
            <person name="Plewniak F."/>
        </authorList>
    </citation>
    <scope>NUCLEOTIDE SEQUENCE</scope>
</reference>
<dbReference type="GO" id="GO:0003688">
    <property type="term" value="F:DNA replication origin binding"/>
    <property type="evidence" value="ECO:0007669"/>
    <property type="project" value="TreeGrafter"/>
</dbReference>
<dbReference type="Gene3D" id="3.40.50.300">
    <property type="entry name" value="P-loop containing nucleotide triphosphate hydrolases"/>
    <property type="match status" value="2"/>
</dbReference>
<dbReference type="Gene3D" id="1.10.8.60">
    <property type="match status" value="1"/>
</dbReference>
<dbReference type="InterPro" id="IPR025662">
    <property type="entry name" value="Sigma_54_int_dom_ATP-bd_1"/>
</dbReference>
<evidence type="ECO:0000259" key="1">
    <source>
        <dbReference type="Pfam" id="PF22688"/>
    </source>
</evidence>
<dbReference type="PROSITE" id="PS00675">
    <property type="entry name" value="SIGMA54_INTERACT_1"/>
    <property type="match status" value="1"/>
</dbReference>
<dbReference type="GO" id="GO:0005886">
    <property type="term" value="C:plasma membrane"/>
    <property type="evidence" value="ECO:0007669"/>
    <property type="project" value="TreeGrafter"/>
</dbReference>
<organism evidence="2">
    <name type="scientific">mine drainage metagenome</name>
    <dbReference type="NCBI Taxonomy" id="410659"/>
    <lineage>
        <taxon>unclassified sequences</taxon>
        <taxon>metagenomes</taxon>
        <taxon>ecological metagenomes</taxon>
    </lineage>
</organism>
<protein>
    <submittedName>
        <fullName evidence="2">DnaA regulatory inactivator Hda</fullName>
    </submittedName>
</protein>
<name>A0A3P3ZR69_9ZZZZ</name>